<protein>
    <submittedName>
        <fullName evidence="2">GNAT family N-acetyltransferase</fullName>
    </submittedName>
</protein>
<dbReference type="EMBL" id="JABENB010000001">
    <property type="protein sequence ID" value="NNG38761.1"/>
    <property type="molecule type" value="Genomic_DNA"/>
</dbReference>
<accession>A0A849AHJ3</accession>
<keyword evidence="3" id="KW-1185">Reference proteome</keyword>
<proteinExistence type="predicted"/>
<dbReference type="Pfam" id="PF00583">
    <property type="entry name" value="Acetyltransf_1"/>
    <property type="match status" value="1"/>
</dbReference>
<dbReference type="PROSITE" id="PS51186">
    <property type="entry name" value="GNAT"/>
    <property type="match status" value="1"/>
</dbReference>
<dbReference type="Gene3D" id="3.40.630.30">
    <property type="match status" value="1"/>
</dbReference>
<dbReference type="SUPFAM" id="SSF55729">
    <property type="entry name" value="Acyl-CoA N-acyltransferases (Nat)"/>
    <property type="match status" value="1"/>
</dbReference>
<name>A0A849AHJ3_9MICO</name>
<organism evidence="2 3">
    <name type="scientific">Flexivirga aerilata</name>
    <dbReference type="NCBI Taxonomy" id="1656889"/>
    <lineage>
        <taxon>Bacteria</taxon>
        <taxon>Bacillati</taxon>
        <taxon>Actinomycetota</taxon>
        <taxon>Actinomycetes</taxon>
        <taxon>Micrococcales</taxon>
        <taxon>Dermacoccaceae</taxon>
        <taxon>Flexivirga</taxon>
    </lineage>
</organism>
<reference evidence="2 3" key="1">
    <citation type="submission" date="2020-05" db="EMBL/GenBank/DDBJ databases">
        <title>Flexivirga sp. ID2601S isolated from air conditioner.</title>
        <authorList>
            <person name="Kim D.H."/>
        </authorList>
    </citation>
    <scope>NUCLEOTIDE SEQUENCE [LARGE SCALE GENOMIC DNA]</scope>
    <source>
        <strain evidence="2 3">ID2601S</strain>
    </source>
</reference>
<comment type="caution">
    <text evidence="2">The sequence shown here is derived from an EMBL/GenBank/DDBJ whole genome shotgun (WGS) entry which is preliminary data.</text>
</comment>
<dbReference type="InterPro" id="IPR000182">
    <property type="entry name" value="GNAT_dom"/>
</dbReference>
<dbReference type="CDD" id="cd04301">
    <property type="entry name" value="NAT_SF"/>
    <property type="match status" value="1"/>
</dbReference>
<keyword evidence="2" id="KW-0808">Transferase</keyword>
<evidence type="ECO:0000259" key="1">
    <source>
        <dbReference type="PROSITE" id="PS51186"/>
    </source>
</evidence>
<dbReference type="AlphaFoldDB" id="A0A849AHJ3"/>
<dbReference type="RefSeq" id="WP_171152884.1">
    <property type="nucleotide sequence ID" value="NZ_JABENB010000001.1"/>
</dbReference>
<dbReference type="GO" id="GO:0016747">
    <property type="term" value="F:acyltransferase activity, transferring groups other than amino-acyl groups"/>
    <property type="evidence" value="ECO:0007669"/>
    <property type="project" value="InterPro"/>
</dbReference>
<feature type="domain" description="N-acetyltransferase" evidence="1">
    <location>
        <begin position="1"/>
        <end position="160"/>
    </location>
</feature>
<dbReference type="InterPro" id="IPR016181">
    <property type="entry name" value="Acyl_CoA_acyltransferase"/>
</dbReference>
<evidence type="ECO:0000313" key="2">
    <source>
        <dbReference type="EMBL" id="NNG38761.1"/>
    </source>
</evidence>
<dbReference type="Proteomes" id="UP000557772">
    <property type="component" value="Unassembled WGS sequence"/>
</dbReference>
<gene>
    <name evidence="2" type="ORF">HJ588_05670</name>
</gene>
<sequence>MIRLLDVADDGEMRSAFDLGVEVGSVDRPWFRPPAFGSWLIERRQPDQEERQELYGVFDGDRLTGTSLLWVPLTDNLDKVYADVTVHPQARRRGAGTALVGHLVDRVRQLRRREVWVESFVPPGDFASHPYSRFAHAHGFETGWVEAVRHLPLPMARTTLERLAGADAPSYEPDYEVRTFVGRVPDALLPGLAELMSLLAVDAPSGDFDFEAEDITPDRLRRAHAREEQQGRTRLSALAIHRRSGVVAAQSDLVLDDDLAGPVRQEGTFVHREHRGHRLGMATKVANLQLLQRARPGRPYVVTMNAEDNQHMVDINVALGFEVVERLVEWVRRV</sequence>
<evidence type="ECO:0000313" key="3">
    <source>
        <dbReference type="Proteomes" id="UP000557772"/>
    </source>
</evidence>